<dbReference type="GO" id="GO:0046872">
    <property type="term" value="F:metal ion binding"/>
    <property type="evidence" value="ECO:0007669"/>
    <property type="project" value="UniProtKB-UniRule"/>
</dbReference>
<keyword evidence="3 7" id="KW-0479">Metal-binding</keyword>
<evidence type="ECO:0000313" key="10">
    <source>
        <dbReference type="Proteomes" id="UP000193411"/>
    </source>
</evidence>
<dbReference type="Gene3D" id="3.40.390.10">
    <property type="entry name" value="Collagenase (Catalytic Domain)"/>
    <property type="match status" value="1"/>
</dbReference>
<dbReference type="AlphaFoldDB" id="A0A1Y2HVW1"/>
<dbReference type="Pfam" id="PF01432">
    <property type="entry name" value="Peptidase_M3"/>
    <property type="match status" value="1"/>
</dbReference>
<name>A0A1Y2HVW1_9FUNG</name>
<keyword evidence="5 7" id="KW-0862">Zinc</keyword>
<dbReference type="GO" id="GO:0005758">
    <property type="term" value="C:mitochondrial intermembrane space"/>
    <property type="evidence" value="ECO:0007669"/>
    <property type="project" value="TreeGrafter"/>
</dbReference>
<dbReference type="GO" id="GO:0006508">
    <property type="term" value="P:proteolysis"/>
    <property type="evidence" value="ECO:0007669"/>
    <property type="project" value="UniProtKB-KW"/>
</dbReference>
<dbReference type="InterPro" id="IPR001567">
    <property type="entry name" value="Pept_M3A_M3B_dom"/>
</dbReference>
<evidence type="ECO:0000256" key="2">
    <source>
        <dbReference type="ARBA" id="ARBA00022670"/>
    </source>
</evidence>
<dbReference type="SUPFAM" id="SSF55486">
    <property type="entry name" value="Metalloproteases ('zincins'), catalytic domain"/>
    <property type="match status" value="1"/>
</dbReference>
<comment type="similarity">
    <text evidence="1 7">Belongs to the peptidase M3 family.</text>
</comment>
<evidence type="ECO:0000256" key="5">
    <source>
        <dbReference type="ARBA" id="ARBA00022833"/>
    </source>
</evidence>
<dbReference type="GO" id="GO:0006518">
    <property type="term" value="P:peptide metabolic process"/>
    <property type="evidence" value="ECO:0007669"/>
    <property type="project" value="TreeGrafter"/>
</dbReference>
<dbReference type="EMBL" id="MCFL01000007">
    <property type="protein sequence ID" value="ORZ38746.1"/>
    <property type="molecule type" value="Genomic_DNA"/>
</dbReference>
<dbReference type="InterPro" id="IPR024080">
    <property type="entry name" value="Neurolysin/TOP_N"/>
</dbReference>
<evidence type="ECO:0000256" key="3">
    <source>
        <dbReference type="ARBA" id="ARBA00022723"/>
    </source>
</evidence>
<keyword evidence="10" id="KW-1185">Reference proteome</keyword>
<gene>
    <name evidence="9" type="ORF">BCR44DRAFT_117594</name>
</gene>
<dbReference type="Gene3D" id="1.10.1370.10">
    <property type="entry name" value="Neurolysin, domain 3"/>
    <property type="match status" value="1"/>
</dbReference>
<dbReference type="InterPro" id="IPR045090">
    <property type="entry name" value="Pept_M3A_M3B"/>
</dbReference>
<evidence type="ECO:0000256" key="4">
    <source>
        <dbReference type="ARBA" id="ARBA00022801"/>
    </source>
</evidence>
<dbReference type="OrthoDB" id="534666at2759"/>
<dbReference type="InterPro" id="IPR024077">
    <property type="entry name" value="Neurolysin/TOP_dom2"/>
</dbReference>
<evidence type="ECO:0000259" key="8">
    <source>
        <dbReference type="Pfam" id="PF01432"/>
    </source>
</evidence>
<comment type="caution">
    <text evidence="9">The sequence shown here is derived from an EMBL/GenBank/DDBJ whole genome shotgun (WGS) entry which is preliminary data.</text>
</comment>
<evidence type="ECO:0000256" key="7">
    <source>
        <dbReference type="RuleBase" id="RU003435"/>
    </source>
</evidence>
<keyword evidence="4 7" id="KW-0378">Hydrolase</keyword>
<feature type="domain" description="Peptidase M3A/M3B catalytic" evidence="8">
    <location>
        <begin position="228"/>
        <end position="680"/>
    </location>
</feature>
<sequence>MTQVASTAAPAGTPIRPLAPAPTDLHFALSTAEVKATADKVLAISNKVFDEIAALSPEQCTFESVILRLARLENMVNSEVYRATFVQYFSPDKESRDASQAVTMKLEEFEIESSMREDLYLAVKHAAEKLPAGLKKEDERLVERMLLQYERNGLALPVDKRNELKDIKKRISELAIQFSRNKAEDKSFVEVTKEDLEGLPDDYINGLTKLDNGNLKVTMSYPDRLPIMRKAKNADVRRRVDEASTRMAPENIKLLEETVHLRAKAAALLGYKNHAEFKLQIQMAKNPEAVLTFLNDLKTKLTVLGEREKVKLLELKQTERAERGLPEENELFAWDFMYYNNLMVEREFNVDFDEVAKYFSFERVTAGMLDFYSRLLGVTFTETKDVKTWHEDVSVYTVHDTETGRYIGTFFLDLFPREGAYTHAAVFPIRPSCELADGGKQSPVAAMKCNFTKPTADTPSLFKHDEVVTYYHEFGHVMHTLLSSTKYSRFHGTSVATDFVEAPSQMLENFVWQPTILKKLSSHWQTGEPIPDELVERLVKTEHVNDGLFNLRQLFFGLYDMNLHTRSVDDSKDVDSTKLYNDMFEEITLVKGSSELSHRQSTFDHIMGGYDAGYYSYLWSKVFASDIFTRFEKEGLENAQVGRDYRDKVLLPGASKDEMSLIVDFLGREPNPDAFLKAIGL</sequence>
<keyword evidence="6 7" id="KW-0482">Metalloprotease</keyword>
<organism evidence="9 10">
    <name type="scientific">Catenaria anguillulae PL171</name>
    <dbReference type="NCBI Taxonomy" id="765915"/>
    <lineage>
        <taxon>Eukaryota</taxon>
        <taxon>Fungi</taxon>
        <taxon>Fungi incertae sedis</taxon>
        <taxon>Blastocladiomycota</taxon>
        <taxon>Blastocladiomycetes</taxon>
        <taxon>Blastocladiales</taxon>
        <taxon>Catenariaceae</taxon>
        <taxon>Catenaria</taxon>
    </lineage>
</organism>
<evidence type="ECO:0000313" key="9">
    <source>
        <dbReference type="EMBL" id="ORZ38746.1"/>
    </source>
</evidence>
<evidence type="ECO:0000256" key="1">
    <source>
        <dbReference type="ARBA" id="ARBA00006040"/>
    </source>
</evidence>
<evidence type="ECO:0000256" key="6">
    <source>
        <dbReference type="ARBA" id="ARBA00023049"/>
    </source>
</evidence>
<dbReference type="Gene3D" id="1.20.1050.40">
    <property type="entry name" value="Endopeptidase. Chain P, domain 1"/>
    <property type="match status" value="1"/>
</dbReference>
<dbReference type="InterPro" id="IPR024079">
    <property type="entry name" value="MetalloPept_cat_dom_sf"/>
</dbReference>
<dbReference type="FunFam" id="3.40.390.10:FF:000006">
    <property type="entry name" value="Thimet oligopeptidase 1"/>
    <property type="match status" value="1"/>
</dbReference>
<reference evidence="9 10" key="1">
    <citation type="submission" date="2016-07" db="EMBL/GenBank/DDBJ databases">
        <title>Pervasive Adenine N6-methylation of Active Genes in Fungi.</title>
        <authorList>
            <consortium name="DOE Joint Genome Institute"/>
            <person name="Mondo S.J."/>
            <person name="Dannebaum R.O."/>
            <person name="Kuo R.C."/>
            <person name="Labutti K."/>
            <person name="Haridas S."/>
            <person name="Kuo A."/>
            <person name="Salamov A."/>
            <person name="Ahrendt S.R."/>
            <person name="Lipzen A."/>
            <person name="Sullivan W."/>
            <person name="Andreopoulos W.B."/>
            <person name="Clum A."/>
            <person name="Lindquist E."/>
            <person name="Daum C."/>
            <person name="Ramamoorthy G.K."/>
            <person name="Gryganskyi A."/>
            <person name="Culley D."/>
            <person name="Magnuson J.K."/>
            <person name="James T.Y."/>
            <person name="O'Malley M.A."/>
            <person name="Stajich J.E."/>
            <person name="Spatafora J.W."/>
            <person name="Visel A."/>
            <person name="Grigoriev I.V."/>
        </authorList>
    </citation>
    <scope>NUCLEOTIDE SEQUENCE [LARGE SCALE GENOMIC DNA]</scope>
    <source>
        <strain evidence="9 10">PL171</strain>
    </source>
</reference>
<protein>
    <submittedName>
        <fullName evidence="9">Thimet oligopeptidase</fullName>
    </submittedName>
</protein>
<dbReference type="GO" id="GO:0004222">
    <property type="term" value="F:metalloendopeptidase activity"/>
    <property type="evidence" value="ECO:0007669"/>
    <property type="project" value="InterPro"/>
</dbReference>
<dbReference type="PANTHER" id="PTHR11804:SF84">
    <property type="entry name" value="SACCHAROLYSIN"/>
    <property type="match status" value="1"/>
</dbReference>
<proteinExistence type="inferred from homology"/>
<dbReference type="CDD" id="cd06455">
    <property type="entry name" value="M3A_TOP"/>
    <property type="match status" value="1"/>
</dbReference>
<accession>A0A1Y2HVW1</accession>
<keyword evidence="2 7" id="KW-0645">Protease</keyword>
<comment type="cofactor">
    <cofactor evidence="7">
        <name>Zn(2+)</name>
        <dbReference type="ChEBI" id="CHEBI:29105"/>
    </cofactor>
    <text evidence="7">Binds 1 zinc ion.</text>
</comment>
<dbReference type="PANTHER" id="PTHR11804">
    <property type="entry name" value="PROTEASE M3 THIMET OLIGOPEPTIDASE-RELATED"/>
    <property type="match status" value="1"/>
</dbReference>
<dbReference type="STRING" id="765915.A0A1Y2HVW1"/>
<dbReference type="Proteomes" id="UP000193411">
    <property type="component" value="Unassembled WGS sequence"/>
</dbReference>